<comment type="similarity">
    <text evidence="1">Belongs to the glycosyl hydrolase 63 family.</text>
</comment>
<dbReference type="PANTHER" id="PTHR10412:SF11">
    <property type="entry name" value="MANNOSYL-OLIGOSACCHARIDE GLUCOSIDASE"/>
    <property type="match status" value="1"/>
</dbReference>
<dbReference type="Gene3D" id="1.10.1330.10">
    <property type="entry name" value="Dockerin domain"/>
    <property type="match status" value="1"/>
</dbReference>
<evidence type="ECO:0000313" key="6">
    <source>
        <dbReference type="EMBL" id="QDV72106.1"/>
    </source>
</evidence>
<sequence precursor="true">MMKTIFRSIRALAIGVAAVAAPLPCLAQGEAWRDEVPKPIYDAQPGLVDFYWRAWEGAADHVVVDPRLPQSPYMDEAHSANIIWPWDTAFMSLFTKYAPQSFPGIESLQNFYQPIHDDFDSFPLVNGHPDNPPLYAWTEWENYKAQKNTAHISELINEDQYLQKHFEWFDTVPVGTKVPGNENTNSLRWTHNERVNDSQGNLLGYHWGNIGNYSGMDNTPRGRNEKGDMLWVDAIAQQGLSALSIARLHEALGNNAESAQWMNTYNEIKDVVNTHYWDEEDGTYYDINVNTLEPMRVKTPASFWPVLAEMASDEQVARMAEMVNDPNQLGGAVPWPSVARNDQDYDPDGDYWRGGVWLPTAYMGVKALEKYERFGEADETAYNLIQHMYKTWTEYDDPEHGASIWEVYDPDEARPATGPNNISRPNFTGWSALGPISLFVENVLGFDVDATSNTVTWRLERPGRLGIEGLHIGDVTADLVSDGEGNVVVTSDSPFTLVVNGTEYEIIAGENEISGFDFRRIYGDLNFDGAIDQADAQLFRQGWRSSTSGNTDLAWSLGDQNLDGVTDLRDVAIMRAALAKVGLSLSLRSIPEPSSVGLAAVAAALSARSPKR</sequence>
<evidence type="ECO:0000256" key="4">
    <source>
        <dbReference type="SAM" id="SignalP"/>
    </source>
</evidence>
<protein>
    <submittedName>
        <fullName evidence="6">Glucosidase YgjK</fullName>
        <ecNumber evidence="6">3.2.1.-</ecNumber>
    </submittedName>
</protein>
<feature type="domain" description="Mannosylglycerate hydrolase MGH1-like glycoside hydrolase" evidence="5">
    <location>
        <begin position="132"/>
        <end position="418"/>
    </location>
</feature>
<dbReference type="SUPFAM" id="SSF63446">
    <property type="entry name" value="Type I dockerin domain"/>
    <property type="match status" value="1"/>
</dbReference>
<dbReference type="AlphaFoldDB" id="A0A518K2R9"/>
<dbReference type="EC" id="3.2.1.-" evidence="6"/>
<reference evidence="6 7" key="1">
    <citation type="submission" date="2019-02" db="EMBL/GenBank/DDBJ databases">
        <title>Deep-cultivation of Planctomycetes and their phenomic and genomic characterization uncovers novel biology.</title>
        <authorList>
            <person name="Wiegand S."/>
            <person name="Jogler M."/>
            <person name="Boedeker C."/>
            <person name="Pinto D."/>
            <person name="Vollmers J."/>
            <person name="Rivas-Marin E."/>
            <person name="Kohn T."/>
            <person name="Peeters S.H."/>
            <person name="Heuer A."/>
            <person name="Rast P."/>
            <person name="Oberbeckmann S."/>
            <person name="Bunk B."/>
            <person name="Jeske O."/>
            <person name="Meyerdierks A."/>
            <person name="Storesund J.E."/>
            <person name="Kallscheuer N."/>
            <person name="Luecker S."/>
            <person name="Lage O.M."/>
            <person name="Pohl T."/>
            <person name="Merkel B.J."/>
            <person name="Hornburger P."/>
            <person name="Mueller R.-W."/>
            <person name="Bruemmer F."/>
            <person name="Labrenz M."/>
            <person name="Spormann A.M."/>
            <person name="Op den Camp H."/>
            <person name="Overmann J."/>
            <person name="Amann R."/>
            <person name="Jetten M.S.M."/>
            <person name="Mascher T."/>
            <person name="Medema M.H."/>
            <person name="Devos D.P."/>
            <person name="Kaster A.-K."/>
            <person name="Ovreas L."/>
            <person name="Rohde M."/>
            <person name="Galperin M.Y."/>
            <person name="Jogler C."/>
        </authorList>
    </citation>
    <scope>NUCLEOTIDE SEQUENCE [LARGE SCALE GENOMIC DNA]</scope>
    <source>
        <strain evidence="6 7">Spa11</strain>
    </source>
</reference>
<keyword evidence="7" id="KW-1185">Reference proteome</keyword>
<keyword evidence="3 6" id="KW-0326">Glycosidase</keyword>
<keyword evidence="4" id="KW-0732">Signal</keyword>
<feature type="signal peptide" evidence="4">
    <location>
        <begin position="1"/>
        <end position="27"/>
    </location>
</feature>
<dbReference type="InterPro" id="IPR036439">
    <property type="entry name" value="Dockerin_dom_sf"/>
</dbReference>
<dbReference type="GO" id="GO:0004573">
    <property type="term" value="F:Glc3Man9GlcNAc2 oligosaccharide glucosidase activity"/>
    <property type="evidence" value="ECO:0007669"/>
    <property type="project" value="InterPro"/>
</dbReference>
<dbReference type="SUPFAM" id="SSF48208">
    <property type="entry name" value="Six-hairpin glycosidases"/>
    <property type="match status" value="1"/>
</dbReference>
<organism evidence="6 7">
    <name type="scientific">Botrimarina mediterranea</name>
    <dbReference type="NCBI Taxonomy" id="2528022"/>
    <lineage>
        <taxon>Bacteria</taxon>
        <taxon>Pseudomonadati</taxon>
        <taxon>Planctomycetota</taxon>
        <taxon>Planctomycetia</taxon>
        <taxon>Pirellulales</taxon>
        <taxon>Lacipirellulaceae</taxon>
        <taxon>Botrimarina</taxon>
    </lineage>
</organism>
<dbReference type="EMBL" id="CP036349">
    <property type="protein sequence ID" value="QDV72106.1"/>
    <property type="molecule type" value="Genomic_DNA"/>
</dbReference>
<dbReference type="GO" id="GO:0006487">
    <property type="term" value="P:protein N-linked glycosylation"/>
    <property type="evidence" value="ECO:0007669"/>
    <property type="project" value="TreeGrafter"/>
</dbReference>
<dbReference type="RefSeq" id="WP_145105779.1">
    <property type="nucleotide sequence ID" value="NZ_CP036349.1"/>
</dbReference>
<accession>A0A518K2R9</accession>
<name>A0A518K2R9_9BACT</name>
<dbReference type="Gene3D" id="1.50.10.10">
    <property type="match status" value="1"/>
</dbReference>
<dbReference type="GO" id="GO:0000272">
    <property type="term" value="P:polysaccharide catabolic process"/>
    <property type="evidence" value="ECO:0007669"/>
    <property type="project" value="InterPro"/>
</dbReference>
<dbReference type="InterPro" id="IPR054491">
    <property type="entry name" value="MGH1-like_GH"/>
</dbReference>
<dbReference type="Proteomes" id="UP000316426">
    <property type="component" value="Chromosome"/>
</dbReference>
<keyword evidence="2 6" id="KW-0378">Hydrolase</keyword>
<dbReference type="KEGG" id="bmei:Spa11_02770"/>
<dbReference type="InterPro" id="IPR012341">
    <property type="entry name" value="6hp_glycosidase-like_sf"/>
</dbReference>
<feature type="chain" id="PRO_5022112904" evidence="4">
    <location>
        <begin position="28"/>
        <end position="612"/>
    </location>
</feature>
<dbReference type="InterPro" id="IPR008928">
    <property type="entry name" value="6-hairpin_glycosidase_sf"/>
</dbReference>
<dbReference type="PANTHER" id="PTHR10412">
    <property type="entry name" value="MANNOSYL-OLIGOSACCHARIDE GLUCOSIDASE"/>
    <property type="match status" value="1"/>
</dbReference>
<evidence type="ECO:0000256" key="3">
    <source>
        <dbReference type="ARBA" id="ARBA00023295"/>
    </source>
</evidence>
<evidence type="ECO:0000256" key="2">
    <source>
        <dbReference type="ARBA" id="ARBA00022801"/>
    </source>
</evidence>
<dbReference type="GO" id="GO:0009311">
    <property type="term" value="P:oligosaccharide metabolic process"/>
    <property type="evidence" value="ECO:0007669"/>
    <property type="project" value="InterPro"/>
</dbReference>
<evidence type="ECO:0000313" key="7">
    <source>
        <dbReference type="Proteomes" id="UP000316426"/>
    </source>
</evidence>
<gene>
    <name evidence="6" type="primary">ygjK_1</name>
    <name evidence="6" type="ORF">Spa11_02770</name>
</gene>
<proteinExistence type="inferred from homology"/>
<dbReference type="InterPro" id="IPR004888">
    <property type="entry name" value="Glycoside_hydrolase_63"/>
</dbReference>
<evidence type="ECO:0000256" key="1">
    <source>
        <dbReference type="ARBA" id="ARBA00010833"/>
    </source>
</evidence>
<dbReference type="Pfam" id="PF22422">
    <property type="entry name" value="MGH1-like_GH"/>
    <property type="match status" value="1"/>
</dbReference>
<evidence type="ECO:0000259" key="5">
    <source>
        <dbReference type="Pfam" id="PF22422"/>
    </source>
</evidence>